<protein>
    <submittedName>
        <fullName evidence="1">Uncharacterized protein</fullName>
    </submittedName>
</protein>
<evidence type="ECO:0000313" key="1">
    <source>
        <dbReference type="EMBL" id="EFA22371.1"/>
    </source>
</evidence>
<accession>D1NW85</accession>
<gene>
    <name evidence="1" type="ORF">BIFGAL_04132</name>
</gene>
<name>D1NW85_9BIFI</name>
<dbReference type="EMBL" id="ABXB03000004">
    <property type="protein sequence ID" value="EFA22371.1"/>
    <property type="molecule type" value="Genomic_DNA"/>
</dbReference>
<proteinExistence type="predicted"/>
<dbReference type="AlphaFoldDB" id="D1NW85"/>
<organism evidence="1 2">
    <name type="scientific">Bifidobacterium gallicum DSM 20093 = LMG 11596</name>
    <dbReference type="NCBI Taxonomy" id="561180"/>
    <lineage>
        <taxon>Bacteria</taxon>
        <taxon>Bacillati</taxon>
        <taxon>Actinomycetota</taxon>
        <taxon>Actinomycetes</taxon>
        <taxon>Bifidobacteriales</taxon>
        <taxon>Bifidobacteriaceae</taxon>
        <taxon>Bifidobacterium</taxon>
    </lineage>
</organism>
<sequence>MVSTSRQSCCNRGEIAYQQSRLCWQSRLFQASWTLRSAALSQR</sequence>
<dbReference type="Proteomes" id="UP000003656">
    <property type="component" value="Unassembled WGS sequence"/>
</dbReference>
<dbReference type="STRING" id="561180.BIFGAL_04132"/>
<comment type="caution">
    <text evidence="1">The sequence shown here is derived from an EMBL/GenBank/DDBJ whole genome shotgun (WGS) entry which is preliminary data.</text>
</comment>
<reference evidence="1 2" key="1">
    <citation type="submission" date="2009-11" db="EMBL/GenBank/DDBJ databases">
        <authorList>
            <person name="Weinstock G."/>
            <person name="Sodergren E."/>
            <person name="Clifton S."/>
            <person name="Fulton L."/>
            <person name="Fulton B."/>
            <person name="Courtney L."/>
            <person name="Fronick C."/>
            <person name="Harrison M."/>
            <person name="Strong C."/>
            <person name="Farmer C."/>
            <person name="Delahaunty K."/>
            <person name="Markovic C."/>
            <person name="Hall O."/>
            <person name="Minx P."/>
            <person name="Tomlinson C."/>
            <person name="Mitreva M."/>
            <person name="Nelson J."/>
            <person name="Hou S."/>
            <person name="Wollam A."/>
            <person name="Pepin K.H."/>
            <person name="Johnson M."/>
            <person name="Bhonagiri V."/>
            <person name="Nash W.E."/>
            <person name="Warren W."/>
            <person name="Chinwalla A."/>
            <person name="Mardis E.R."/>
            <person name="Wilson R.K."/>
        </authorList>
    </citation>
    <scope>NUCLEOTIDE SEQUENCE [LARGE SCALE GENOMIC DNA]</scope>
    <source>
        <strain evidence="1 2">DSM 20093</strain>
    </source>
</reference>
<evidence type="ECO:0000313" key="2">
    <source>
        <dbReference type="Proteomes" id="UP000003656"/>
    </source>
</evidence>